<dbReference type="Pfam" id="PF09998">
    <property type="entry name" value="DUF2239"/>
    <property type="match status" value="2"/>
</dbReference>
<keyword evidence="2" id="KW-1185">Reference proteome</keyword>
<comment type="caution">
    <text evidence="1">The sequence shown here is derived from an EMBL/GenBank/DDBJ whole genome shotgun (WGS) entry which is preliminary data.</text>
</comment>
<proteinExistence type="predicted"/>
<accession>A0A7W9BLL0</accession>
<dbReference type="AlphaFoldDB" id="A0A7W9BLL0"/>
<protein>
    <recommendedName>
        <fullName evidence="3">DUF2239 family protein</fullName>
    </recommendedName>
</protein>
<gene>
    <name evidence="1" type="ORF">FHS72_002366</name>
</gene>
<dbReference type="RefSeq" id="WP_183529284.1">
    <property type="nucleotide sequence ID" value="NZ_JACIJM010000006.1"/>
</dbReference>
<organism evidence="1 2">
    <name type="scientific">Yoonia ponticola</name>
    <dbReference type="NCBI Taxonomy" id="1524255"/>
    <lineage>
        <taxon>Bacteria</taxon>
        <taxon>Pseudomonadati</taxon>
        <taxon>Pseudomonadota</taxon>
        <taxon>Alphaproteobacteria</taxon>
        <taxon>Rhodobacterales</taxon>
        <taxon>Paracoccaceae</taxon>
        <taxon>Yoonia</taxon>
    </lineage>
</organism>
<evidence type="ECO:0000313" key="1">
    <source>
        <dbReference type="EMBL" id="MBB5722736.1"/>
    </source>
</evidence>
<sequence length="167" mass="18614">MTTYTAFENHTLVAQGDMNAMISAQREALPRGVNLLIYDDSTGKVRDVDLRDAPPPSRGRPKMGVKAREITLLPRHWDWLSGQKGGSSAVLRRLVDAEISKAAGARHDNERQTTTYAFMSSIGGDLPDFEEASRRLFANDWMGFATIIAPWPADVRNYALHLAREQT</sequence>
<evidence type="ECO:0008006" key="3">
    <source>
        <dbReference type="Google" id="ProtNLM"/>
    </source>
</evidence>
<dbReference type="EMBL" id="JACIJM010000006">
    <property type="protein sequence ID" value="MBB5722736.1"/>
    <property type="molecule type" value="Genomic_DNA"/>
</dbReference>
<evidence type="ECO:0000313" key="2">
    <source>
        <dbReference type="Proteomes" id="UP000535415"/>
    </source>
</evidence>
<dbReference type="InterPro" id="IPR018715">
    <property type="entry name" value="DUF2239"/>
</dbReference>
<dbReference type="Proteomes" id="UP000535415">
    <property type="component" value="Unassembled WGS sequence"/>
</dbReference>
<reference evidence="1 2" key="1">
    <citation type="submission" date="2020-08" db="EMBL/GenBank/DDBJ databases">
        <title>Genomic Encyclopedia of Type Strains, Phase IV (KMG-IV): sequencing the most valuable type-strain genomes for metagenomic binning, comparative biology and taxonomic classification.</title>
        <authorList>
            <person name="Goeker M."/>
        </authorList>
    </citation>
    <scope>NUCLEOTIDE SEQUENCE [LARGE SCALE GENOMIC DNA]</scope>
    <source>
        <strain evidence="1 2">DSM 101064</strain>
    </source>
</reference>
<name>A0A7W9BLL0_9RHOB</name>